<evidence type="ECO:0000256" key="3">
    <source>
        <dbReference type="ARBA" id="ARBA00022691"/>
    </source>
</evidence>
<keyword evidence="9" id="KW-1185">Reference proteome</keyword>
<evidence type="ECO:0000256" key="6">
    <source>
        <dbReference type="ARBA" id="ARBA00023014"/>
    </source>
</evidence>
<name>A0A3M0B6R7_9AQUI</name>
<evidence type="ECO:0000313" key="9">
    <source>
        <dbReference type="Proteomes" id="UP000280842"/>
    </source>
</evidence>
<comment type="cofactor">
    <cofactor evidence="1">
        <name>[4Fe-4S] cluster</name>
        <dbReference type="ChEBI" id="CHEBI:49883"/>
    </cofactor>
</comment>
<dbReference type="Proteomes" id="UP000280842">
    <property type="component" value="Unassembled WGS sequence"/>
</dbReference>
<reference evidence="8 9" key="1">
    <citation type="submission" date="2018-10" db="EMBL/GenBank/DDBJ databases">
        <title>Genomic Encyclopedia of Archaeal and Bacterial Type Strains, Phase II (KMG-II): from individual species to whole genera.</title>
        <authorList>
            <person name="Goeker M."/>
        </authorList>
    </citation>
    <scope>NUCLEOTIDE SEQUENCE [LARGE SCALE GENOMIC DNA]</scope>
    <source>
        <strain evidence="8 9">VM1</strain>
    </source>
</reference>
<dbReference type="PANTHER" id="PTHR43787:SF11">
    <property type="entry name" value="UPF0026 PROTEIN SLR1464"/>
    <property type="match status" value="1"/>
</dbReference>
<dbReference type="AlphaFoldDB" id="A0A3M0B6R7"/>
<dbReference type="Pfam" id="PF04055">
    <property type="entry name" value="Radical_SAM"/>
    <property type="match status" value="1"/>
</dbReference>
<proteinExistence type="predicted"/>
<sequence>MYKYIFGPVFSRRFGSSLGIDLSPEKKSCNFDCLYCELEKSRTTDKIENEANPEEIIEEVKDFLLKNEYPDVITITANGEPTLYSKLEKLIDELNKIKGKSKLLILTNGSTIFNLKIQNILRKLDIVKVSLDAIDNKIFKKVDRPLNISVNQIIEGLKSFRKIYNGLLVIEILVVKNINDNQDFKKFAQILKEINPDRIDLGTVDRPPAYKVYPVSNKKLLEIAKYFKDLNINVVYRKEENLQKFDYSKEEIINTLKRRPFTISDIENLFSEKSKKNFNELLSKNIVKSKTIGNVNFFYVEDNVRA</sequence>
<dbReference type="SFLD" id="SFLDG01067">
    <property type="entry name" value="SPASM/twitch_domain_containing"/>
    <property type="match status" value="1"/>
</dbReference>
<keyword evidence="4" id="KW-0479">Metal-binding</keyword>
<accession>A0A3M0B6R7</accession>
<dbReference type="CDD" id="cd01335">
    <property type="entry name" value="Radical_SAM"/>
    <property type="match status" value="1"/>
</dbReference>
<dbReference type="PROSITE" id="PS51918">
    <property type="entry name" value="RADICAL_SAM"/>
    <property type="match status" value="1"/>
</dbReference>
<comment type="caution">
    <text evidence="8">The sequence shown here is derived from an EMBL/GenBank/DDBJ whole genome shotgun (WGS) entry which is preliminary data.</text>
</comment>
<dbReference type="PANTHER" id="PTHR43787">
    <property type="entry name" value="FEMO COFACTOR BIOSYNTHESIS PROTEIN NIFB-RELATED"/>
    <property type="match status" value="1"/>
</dbReference>
<dbReference type="EMBL" id="REFO01000015">
    <property type="protein sequence ID" value="RMA93063.1"/>
    <property type="molecule type" value="Genomic_DNA"/>
</dbReference>
<evidence type="ECO:0000256" key="5">
    <source>
        <dbReference type="ARBA" id="ARBA00023004"/>
    </source>
</evidence>
<keyword evidence="3" id="KW-0949">S-adenosyl-L-methionine</keyword>
<keyword evidence="2" id="KW-0004">4Fe-4S</keyword>
<dbReference type="SMART" id="SM00729">
    <property type="entry name" value="Elp3"/>
    <property type="match status" value="1"/>
</dbReference>
<dbReference type="InterPro" id="IPR013785">
    <property type="entry name" value="Aldolase_TIM"/>
</dbReference>
<dbReference type="InterPro" id="IPR007197">
    <property type="entry name" value="rSAM"/>
</dbReference>
<evidence type="ECO:0000313" key="8">
    <source>
        <dbReference type="EMBL" id="RMA93063.1"/>
    </source>
</evidence>
<dbReference type="SFLD" id="SFLDS00029">
    <property type="entry name" value="Radical_SAM"/>
    <property type="match status" value="1"/>
</dbReference>
<dbReference type="Gene3D" id="3.20.20.70">
    <property type="entry name" value="Aldolase class I"/>
    <property type="match status" value="1"/>
</dbReference>
<dbReference type="SUPFAM" id="SSF102114">
    <property type="entry name" value="Radical SAM enzymes"/>
    <property type="match status" value="1"/>
</dbReference>
<dbReference type="RefSeq" id="WP_121923646.1">
    <property type="nucleotide sequence ID" value="NZ_REFO01000015.1"/>
</dbReference>
<dbReference type="GO" id="GO:0046872">
    <property type="term" value="F:metal ion binding"/>
    <property type="evidence" value="ECO:0007669"/>
    <property type="project" value="UniProtKB-KW"/>
</dbReference>
<protein>
    <submittedName>
        <fullName evidence="8">Wyosine [tRNA(Phe)-imidazoG37] synthetase (Radical SAM superfamily)</fullName>
    </submittedName>
</protein>
<evidence type="ECO:0000256" key="1">
    <source>
        <dbReference type="ARBA" id="ARBA00001966"/>
    </source>
</evidence>
<dbReference type="InterPro" id="IPR058240">
    <property type="entry name" value="rSAM_sf"/>
</dbReference>
<evidence type="ECO:0000259" key="7">
    <source>
        <dbReference type="PROSITE" id="PS51918"/>
    </source>
</evidence>
<dbReference type="InterPro" id="IPR006638">
    <property type="entry name" value="Elp3/MiaA/NifB-like_rSAM"/>
</dbReference>
<dbReference type="GO" id="GO:0003824">
    <property type="term" value="F:catalytic activity"/>
    <property type="evidence" value="ECO:0007669"/>
    <property type="project" value="InterPro"/>
</dbReference>
<evidence type="ECO:0000256" key="4">
    <source>
        <dbReference type="ARBA" id="ARBA00022723"/>
    </source>
</evidence>
<organism evidence="8 9">
    <name type="scientific">Hydrogenothermus marinus</name>
    <dbReference type="NCBI Taxonomy" id="133270"/>
    <lineage>
        <taxon>Bacteria</taxon>
        <taxon>Pseudomonadati</taxon>
        <taxon>Aquificota</taxon>
        <taxon>Aquificia</taxon>
        <taxon>Aquificales</taxon>
        <taxon>Hydrogenothermaceae</taxon>
        <taxon>Hydrogenothermus</taxon>
    </lineage>
</organism>
<dbReference type="GO" id="GO:0051539">
    <property type="term" value="F:4 iron, 4 sulfur cluster binding"/>
    <property type="evidence" value="ECO:0007669"/>
    <property type="project" value="UniProtKB-KW"/>
</dbReference>
<gene>
    <name evidence="8" type="ORF">CLV39_1543</name>
</gene>
<dbReference type="SFLD" id="SFLDG01083">
    <property type="entry name" value="Uncharacterised_Radical_SAM_Su"/>
    <property type="match status" value="1"/>
</dbReference>
<dbReference type="OrthoDB" id="9795504at2"/>
<evidence type="ECO:0000256" key="2">
    <source>
        <dbReference type="ARBA" id="ARBA00022485"/>
    </source>
</evidence>
<keyword evidence="6" id="KW-0411">Iron-sulfur</keyword>
<dbReference type="InterPro" id="IPR040084">
    <property type="entry name" value="GTPase_Obg"/>
</dbReference>
<keyword evidence="5" id="KW-0408">Iron</keyword>
<feature type="domain" description="Radical SAM core" evidence="7">
    <location>
        <begin position="12"/>
        <end position="243"/>
    </location>
</feature>